<keyword evidence="2" id="KW-0732">Signal</keyword>
<accession>A0ABV0Y7C5</accession>
<gene>
    <name evidence="3" type="ORF">AMECASPLE_032878</name>
</gene>
<name>A0ABV0Y7C5_9TELE</name>
<evidence type="ECO:0000313" key="3">
    <source>
        <dbReference type="EMBL" id="MEQ2289426.1"/>
    </source>
</evidence>
<feature type="region of interest" description="Disordered" evidence="1">
    <location>
        <begin position="78"/>
        <end position="99"/>
    </location>
</feature>
<reference evidence="3 4" key="1">
    <citation type="submission" date="2021-06" db="EMBL/GenBank/DDBJ databases">
        <authorList>
            <person name="Palmer J.M."/>
        </authorList>
    </citation>
    <scope>NUCLEOTIDE SEQUENCE [LARGE SCALE GENOMIC DNA]</scope>
    <source>
        <strain evidence="3 4">AS_MEX2019</strain>
        <tissue evidence="3">Muscle</tissue>
    </source>
</reference>
<feature type="signal peptide" evidence="2">
    <location>
        <begin position="1"/>
        <end position="22"/>
    </location>
</feature>
<dbReference type="Proteomes" id="UP001469553">
    <property type="component" value="Unassembled WGS sequence"/>
</dbReference>
<organism evidence="3 4">
    <name type="scientific">Ameca splendens</name>
    <dbReference type="NCBI Taxonomy" id="208324"/>
    <lineage>
        <taxon>Eukaryota</taxon>
        <taxon>Metazoa</taxon>
        <taxon>Chordata</taxon>
        <taxon>Craniata</taxon>
        <taxon>Vertebrata</taxon>
        <taxon>Euteleostomi</taxon>
        <taxon>Actinopterygii</taxon>
        <taxon>Neopterygii</taxon>
        <taxon>Teleostei</taxon>
        <taxon>Neoteleostei</taxon>
        <taxon>Acanthomorphata</taxon>
        <taxon>Ovalentaria</taxon>
        <taxon>Atherinomorphae</taxon>
        <taxon>Cyprinodontiformes</taxon>
        <taxon>Goodeidae</taxon>
        <taxon>Ameca</taxon>
    </lineage>
</organism>
<sequence length="99" mass="11283">MPFLRTLLSVSSTFFLSEYALCSFLKQLSFPISNVPFHFYVLFRLNAIFTVRKLFPHYAPGNGGIFHKTHRRLHRSSELSGTLTAFPPAKKSGEPYSIT</sequence>
<proteinExistence type="predicted"/>
<protein>
    <recommendedName>
        <fullName evidence="5">Secreted protein</fullName>
    </recommendedName>
</protein>
<feature type="chain" id="PRO_5046042616" description="Secreted protein" evidence="2">
    <location>
        <begin position="23"/>
        <end position="99"/>
    </location>
</feature>
<evidence type="ECO:0000256" key="2">
    <source>
        <dbReference type="SAM" id="SignalP"/>
    </source>
</evidence>
<evidence type="ECO:0000313" key="4">
    <source>
        <dbReference type="Proteomes" id="UP001469553"/>
    </source>
</evidence>
<dbReference type="EMBL" id="JAHRIP010023154">
    <property type="protein sequence ID" value="MEQ2289426.1"/>
    <property type="molecule type" value="Genomic_DNA"/>
</dbReference>
<evidence type="ECO:0008006" key="5">
    <source>
        <dbReference type="Google" id="ProtNLM"/>
    </source>
</evidence>
<keyword evidence="4" id="KW-1185">Reference proteome</keyword>
<comment type="caution">
    <text evidence="3">The sequence shown here is derived from an EMBL/GenBank/DDBJ whole genome shotgun (WGS) entry which is preliminary data.</text>
</comment>
<evidence type="ECO:0000256" key="1">
    <source>
        <dbReference type="SAM" id="MobiDB-lite"/>
    </source>
</evidence>